<feature type="compositionally biased region" description="Polar residues" evidence="1">
    <location>
        <begin position="440"/>
        <end position="450"/>
    </location>
</feature>
<feature type="compositionally biased region" description="Acidic residues" evidence="1">
    <location>
        <begin position="412"/>
        <end position="428"/>
    </location>
</feature>
<accession>A0AAD6ZT74</accession>
<dbReference type="PANTHER" id="PTHR45786:SF74">
    <property type="entry name" value="ATP-DEPENDENT DNA HELICASE"/>
    <property type="match status" value="1"/>
</dbReference>
<evidence type="ECO:0000256" key="1">
    <source>
        <dbReference type="SAM" id="MobiDB-lite"/>
    </source>
</evidence>
<evidence type="ECO:0000313" key="2">
    <source>
        <dbReference type="EMBL" id="KAJ7337629.1"/>
    </source>
</evidence>
<dbReference type="EMBL" id="JARIHO010000029">
    <property type="protein sequence ID" value="KAJ7337629.1"/>
    <property type="molecule type" value="Genomic_DNA"/>
</dbReference>
<feature type="compositionally biased region" description="Basic residues" evidence="1">
    <location>
        <begin position="37"/>
        <end position="49"/>
    </location>
</feature>
<organism evidence="2 3">
    <name type="scientific">Mycena albidolilacea</name>
    <dbReference type="NCBI Taxonomy" id="1033008"/>
    <lineage>
        <taxon>Eukaryota</taxon>
        <taxon>Fungi</taxon>
        <taxon>Dikarya</taxon>
        <taxon>Basidiomycota</taxon>
        <taxon>Agaricomycotina</taxon>
        <taxon>Agaricomycetes</taxon>
        <taxon>Agaricomycetidae</taxon>
        <taxon>Agaricales</taxon>
        <taxon>Marasmiineae</taxon>
        <taxon>Mycenaceae</taxon>
        <taxon>Mycena</taxon>
    </lineage>
</organism>
<feature type="region of interest" description="Disordered" evidence="1">
    <location>
        <begin position="28"/>
        <end position="97"/>
    </location>
</feature>
<dbReference type="PANTHER" id="PTHR45786">
    <property type="entry name" value="DNA BINDING PROTEIN-LIKE"/>
    <property type="match status" value="1"/>
</dbReference>
<reference evidence="2" key="1">
    <citation type="submission" date="2023-03" db="EMBL/GenBank/DDBJ databases">
        <title>Massive genome expansion in bonnet fungi (Mycena s.s.) driven by repeated elements and novel gene families across ecological guilds.</title>
        <authorList>
            <consortium name="Lawrence Berkeley National Laboratory"/>
            <person name="Harder C.B."/>
            <person name="Miyauchi S."/>
            <person name="Viragh M."/>
            <person name="Kuo A."/>
            <person name="Thoen E."/>
            <person name="Andreopoulos B."/>
            <person name="Lu D."/>
            <person name="Skrede I."/>
            <person name="Drula E."/>
            <person name="Henrissat B."/>
            <person name="Morin E."/>
            <person name="Kohler A."/>
            <person name="Barry K."/>
            <person name="LaButti K."/>
            <person name="Morin E."/>
            <person name="Salamov A."/>
            <person name="Lipzen A."/>
            <person name="Mereny Z."/>
            <person name="Hegedus B."/>
            <person name="Baldrian P."/>
            <person name="Stursova M."/>
            <person name="Weitz H."/>
            <person name="Taylor A."/>
            <person name="Grigoriev I.V."/>
            <person name="Nagy L.G."/>
            <person name="Martin F."/>
            <person name="Kauserud H."/>
        </authorList>
    </citation>
    <scope>NUCLEOTIDE SEQUENCE</scope>
    <source>
        <strain evidence="2">CBHHK002</strain>
    </source>
</reference>
<protein>
    <submittedName>
        <fullName evidence="2">Uncharacterized protein</fullName>
    </submittedName>
</protein>
<gene>
    <name evidence="2" type="ORF">DFH08DRAFT_939064</name>
</gene>
<evidence type="ECO:0000313" key="3">
    <source>
        <dbReference type="Proteomes" id="UP001218218"/>
    </source>
</evidence>
<name>A0AAD6ZT74_9AGAR</name>
<feature type="region of interest" description="Disordered" evidence="1">
    <location>
        <begin position="408"/>
        <end position="450"/>
    </location>
</feature>
<dbReference type="AlphaFoldDB" id="A0AAD6ZT74"/>
<keyword evidence="3" id="KW-1185">Reference proteome</keyword>
<comment type="caution">
    <text evidence="2">The sequence shown here is derived from an EMBL/GenBank/DDBJ whole genome shotgun (WGS) entry which is preliminary data.</text>
</comment>
<sequence>MQAEDGSIQFDAENEHQRRHMLQWLRRASEDENMRELRRKKNSSARKVARGLLDDNRQQSIRNRDTTARRDARRDLDEPERSQIRQNDAQAHRSRAVQANPTAEWWNRVAVLNSLEVPQSLSLHWNRRCKHCGTEGLTNERLHEKCFVCGPNGNPLLPPLPMYPDEWSIFINDRKAANLSRKLNNLFTLTAIAVHDGDFMKFGPGIAAVTLNGGRTYDRILSAREGQHAIRWFIHDPSALFEQGEKFEIPRPWIDATLAGLNRVNPFIKKLQHLKASNTDHDIALHIEQSDTNTREIAAIISLAPASPPSRRKLVIQWKGNDKPIYLDLLSPFVEPLHYLLLLPEGTLGWSPSHLTRENKKFSQARWYRTRFFMNAEQMSTFSCLTGEWLVDAWSAVEEARLTYIRNNQHSDDDEEEFVGTGDEEPVDDATLSIDAATERTPSSIPTSPG</sequence>
<proteinExistence type="predicted"/>
<feature type="compositionally biased region" description="Basic and acidic residues" evidence="1">
    <location>
        <begin position="52"/>
        <end position="83"/>
    </location>
</feature>
<dbReference type="Proteomes" id="UP001218218">
    <property type="component" value="Unassembled WGS sequence"/>
</dbReference>